<protein>
    <submittedName>
        <fullName evidence="1">DUF261 domain-containing protein</fullName>
    </submittedName>
</protein>
<evidence type="ECO:0000313" key="1">
    <source>
        <dbReference type="EMBL" id="MBU3849740.1"/>
    </source>
</evidence>
<sequence>MSKQDTIPKESRQRIMKNLGEYGCYFLSLVHMAERITGKRIDAVEVFVRVLEKKWVDEEATLLDPASVLGYMTGLNFTVRKDSEQYLPRQNEYEILQFVNGSYTHFVVGDGKGYVSYDPLGNSRTVAQGKCMGKRIFTQM</sequence>
<proteinExistence type="predicted"/>
<accession>A0A9E2NYY5</accession>
<dbReference type="Pfam" id="PF03196">
    <property type="entry name" value="DUF261"/>
    <property type="match status" value="1"/>
</dbReference>
<dbReference type="Proteomes" id="UP000823914">
    <property type="component" value="Unassembled WGS sequence"/>
</dbReference>
<comment type="caution">
    <text evidence="1">The sequence shown here is derived from an EMBL/GenBank/DDBJ whole genome shotgun (WGS) entry which is preliminary data.</text>
</comment>
<dbReference type="EMBL" id="JAHLFV010000095">
    <property type="protein sequence ID" value="MBU3849740.1"/>
    <property type="molecule type" value="Genomic_DNA"/>
</dbReference>
<evidence type="ECO:0000313" key="2">
    <source>
        <dbReference type="Proteomes" id="UP000823914"/>
    </source>
</evidence>
<organism evidence="1 2">
    <name type="scientific">Candidatus Treponema excrementipullorum</name>
    <dbReference type="NCBI Taxonomy" id="2838768"/>
    <lineage>
        <taxon>Bacteria</taxon>
        <taxon>Pseudomonadati</taxon>
        <taxon>Spirochaetota</taxon>
        <taxon>Spirochaetia</taxon>
        <taxon>Spirochaetales</taxon>
        <taxon>Treponemataceae</taxon>
        <taxon>Treponema</taxon>
    </lineage>
</organism>
<reference evidence="1" key="1">
    <citation type="journal article" date="2021" name="PeerJ">
        <title>Extensive microbial diversity within the chicken gut microbiome revealed by metagenomics and culture.</title>
        <authorList>
            <person name="Gilroy R."/>
            <person name="Ravi A."/>
            <person name="Getino M."/>
            <person name="Pursley I."/>
            <person name="Horton D.L."/>
            <person name="Alikhan N.F."/>
            <person name="Baker D."/>
            <person name="Gharbi K."/>
            <person name="Hall N."/>
            <person name="Watson M."/>
            <person name="Adriaenssens E.M."/>
            <person name="Foster-Nyarko E."/>
            <person name="Jarju S."/>
            <person name="Secka A."/>
            <person name="Antonio M."/>
            <person name="Oren A."/>
            <person name="Chaudhuri R.R."/>
            <person name="La Ragione R."/>
            <person name="Hildebrand F."/>
            <person name="Pallen M.J."/>
        </authorList>
    </citation>
    <scope>NUCLEOTIDE SEQUENCE</scope>
    <source>
        <strain evidence="1">Gambia15-2214</strain>
    </source>
</reference>
<gene>
    <name evidence="1" type="ORF">IAA16_04165</name>
</gene>
<reference evidence="1" key="2">
    <citation type="submission" date="2021-04" db="EMBL/GenBank/DDBJ databases">
        <authorList>
            <person name="Gilroy R."/>
        </authorList>
    </citation>
    <scope>NUCLEOTIDE SEQUENCE</scope>
    <source>
        <strain evidence="1">Gambia15-2214</strain>
    </source>
</reference>
<dbReference type="AlphaFoldDB" id="A0A9E2NYY5"/>
<name>A0A9E2NYY5_9SPIR</name>
<dbReference type="InterPro" id="IPR004884">
    <property type="entry name" value="DUF261"/>
</dbReference>